<comment type="caution">
    <text evidence="1">The sequence shown here is derived from an EMBL/GenBank/DDBJ whole genome shotgun (WGS) entry which is preliminary data.</text>
</comment>
<evidence type="ECO:0000313" key="1">
    <source>
        <dbReference type="EMBL" id="GIE93307.1"/>
    </source>
</evidence>
<organism evidence="1 2">
    <name type="scientific">Paractinoplanes rishiriensis</name>
    <dbReference type="NCBI Taxonomy" id="1050105"/>
    <lineage>
        <taxon>Bacteria</taxon>
        <taxon>Bacillati</taxon>
        <taxon>Actinomycetota</taxon>
        <taxon>Actinomycetes</taxon>
        <taxon>Micromonosporales</taxon>
        <taxon>Micromonosporaceae</taxon>
        <taxon>Paractinoplanes</taxon>
    </lineage>
</organism>
<gene>
    <name evidence="1" type="ORF">Ari01nite_07720</name>
</gene>
<accession>A0A919MZ37</accession>
<proteinExistence type="predicted"/>
<sequence length="108" mass="12039">MDEPDWDEEVLGEPDWIFDAAREPDEPDEGGAAGDGRSIAEIREKHRKAYDRWTPQADAKLAAGYLAGKTIDQLAVEFERQPSAIQRRLERVAFAAMTRARTAPTGDP</sequence>
<name>A0A919MZ37_9ACTN</name>
<protein>
    <submittedName>
        <fullName evidence="1">Uncharacterized protein</fullName>
    </submittedName>
</protein>
<dbReference type="AlphaFoldDB" id="A0A919MZ37"/>
<dbReference type="Proteomes" id="UP000636960">
    <property type="component" value="Unassembled WGS sequence"/>
</dbReference>
<keyword evidence="2" id="KW-1185">Reference proteome</keyword>
<evidence type="ECO:0000313" key="2">
    <source>
        <dbReference type="Proteomes" id="UP000636960"/>
    </source>
</evidence>
<dbReference type="EMBL" id="BOMV01000007">
    <property type="protein sequence ID" value="GIE93307.1"/>
    <property type="molecule type" value="Genomic_DNA"/>
</dbReference>
<dbReference type="RefSeq" id="WP_203779399.1">
    <property type="nucleotide sequence ID" value="NZ_BOMV01000007.1"/>
</dbReference>
<reference evidence="1" key="1">
    <citation type="submission" date="2021-01" db="EMBL/GenBank/DDBJ databases">
        <title>Whole genome shotgun sequence of Actinoplanes rishiriensis NBRC 108556.</title>
        <authorList>
            <person name="Komaki H."/>
            <person name="Tamura T."/>
        </authorList>
    </citation>
    <scope>NUCLEOTIDE SEQUENCE</scope>
    <source>
        <strain evidence="1">NBRC 108556</strain>
    </source>
</reference>